<dbReference type="RefSeq" id="WP_227261843.1">
    <property type="nucleotide sequence ID" value="NZ_BAAADU010000002.1"/>
</dbReference>
<keyword evidence="3 6" id="KW-0540">Nuclease</keyword>
<keyword evidence="9" id="KW-1185">Reference proteome</keyword>
<evidence type="ECO:0000256" key="1">
    <source>
        <dbReference type="ARBA" id="ARBA00022490"/>
    </source>
</evidence>
<feature type="region of interest" description="Disordered" evidence="7">
    <location>
        <begin position="70"/>
        <end position="101"/>
    </location>
</feature>
<protein>
    <recommendedName>
        <fullName evidence="6">Ribonuclease P protein component 1</fullName>
        <shortName evidence="6">RNase P component 1</shortName>
        <ecNumber evidence="6">3.1.26.5</ecNumber>
    </recommendedName>
    <alternativeName>
        <fullName evidence="6">Rpp29</fullName>
    </alternativeName>
</protein>
<name>A0AAV3SXJ7_9EURY</name>
<dbReference type="SUPFAM" id="SSF101744">
    <property type="entry name" value="Rof/RNase P subunit-like"/>
    <property type="match status" value="1"/>
</dbReference>
<organism evidence="8 9">
    <name type="scientific">Salarchaeum japonicum</name>
    <dbReference type="NCBI Taxonomy" id="555573"/>
    <lineage>
        <taxon>Archaea</taxon>
        <taxon>Methanobacteriati</taxon>
        <taxon>Methanobacteriota</taxon>
        <taxon>Stenosarchaea group</taxon>
        <taxon>Halobacteria</taxon>
        <taxon>Halobacteriales</taxon>
        <taxon>Halobacteriaceae</taxon>
    </lineage>
</organism>
<feature type="compositionally biased region" description="Low complexity" evidence="7">
    <location>
        <begin position="74"/>
        <end position="89"/>
    </location>
</feature>
<dbReference type="GO" id="GO:0003723">
    <property type="term" value="F:RNA binding"/>
    <property type="evidence" value="ECO:0007669"/>
    <property type="project" value="InterPro"/>
</dbReference>
<evidence type="ECO:0000313" key="9">
    <source>
        <dbReference type="Proteomes" id="UP001500194"/>
    </source>
</evidence>
<sequence length="129" mass="13576">MLTPETLPRHELVGLHAEVVDSTDPSRVGIAGRIVDETMRTLLIREGEPEGSSGVKRVPKVGTTLEVRLTDEPAAAPKAAGTASKPASGDPHSETQTTGNGAAYVTVDGVVLLSRPALRTEKGVNSQWR</sequence>
<dbReference type="HAMAP" id="MF_00754">
    <property type="entry name" value="RNase_P_1"/>
    <property type="match status" value="1"/>
</dbReference>
<dbReference type="GO" id="GO:0001682">
    <property type="term" value="P:tRNA 5'-leader removal"/>
    <property type="evidence" value="ECO:0007669"/>
    <property type="project" value="UniProtKB-UniRule"/>
</dbReference>
<proteinExistence type="inferred from homology"/>
<comment type="subcellular location">
    <subcellularLocation>
        <location evidence="6">Cytoplasm</location>
    </subcellularLocation>
</comment>
<accession>A0AAV3SXJ7</accession>
<keyword evidence="4 6" id="KW-0255">Endonuclease</keyword>
<comment type="catalytic activity">
    <reaction evidence="6">
        <text>Endonucleolytic cleavage of RNA, removing 5'-extranucleotides from tRNA precursor.</text>
        <dbReference type="EC" id="3.1.26.5"/>
    </reaction>
</comment>
<dbReference type="InterPro" id="IPR036980">
    <property type="entry name" value="RNase_P/MRP_Rpp29_sf"/>
</dbReference>
<keyword evidence="5 6" id="KW-0378">Hydrolase</keyword>
<comment type="caution">
    <text evidence="8">The sequence shown here is derived from an EMBL/GenBank/DDBJ whole genome shotgun (WGS) entry which is preliminary data.</text>
</comment>
<keyword evidence="2 6" id="KW-0819">tRNA processing</keyword>
<dbReference type="GO" id="GO:0030677">
    <property type="term" value="C:ribonuclease P complex"/>
    <property type="evidence" value="ECO:0007669"/>
    <property type="project" value="UniProtKB-UniRule"/>
</dbReference>
<evidence type="ECO:0000256" key="4">
    <source>
        <dbReference type="ARBA" id="ARBA00022759"/>
    </source>
</evidence>
<comment type="similarity">
    <text evidence="6">Belongs to the eukaryotic/archaeal RNase P protein component 1 family.</text>
</comment>
<reference evidence="8 9" key="1">
    <citation type="journal article" date="2019" name="Int. J. Syst. Evol. Microbiol.">
        <title>The Global Catalogue of Microorganisms (GCM) 10K type strain sequencing project: providing services to taxonomists for standard genome sequencing and annotation.</title>
        <authorList>
            <consortium name="The Broad Institute Genomics Platform"/>
            <consortium name="The Broad Institute Genome Sequencing Center for Infectious Disease"/>
            <person name="Wu L."/>
            <person name="Ma J."/>
        </authorList>
    </citation>
    <scope>NUCLEOTIDE SEQUENCE [LARGE SCALE GENOMIC DNA]</scope>
    <source>
        <strain evidence="8 9">JCM 16327</strain>
    </source>
</reference>
<keyword evidence="1 6" id="KW-0963">Cytoplasm</keyword>
<dbReference type="GO" id="GO:0004526">
    <property type="term" value="F:ribonuclease P activity"/>
    <property type="evidence" value="ECO:0007669"/>
    <property type="project" value="UniProtKB-UniRule"/>
</dbReference>
<dbReference type="AlphaFoldDB" id="A0AAV3SXJ7"/>
<dbReference type="InterPro" id="IPR023534">
    <property type="entry name" value="Rof/RNase_P-like"/>
</dbReference>
<dbReference type="Gene3D" id="2.30.30.210">
    <property type="entry name" value="Ribonuclease P/MRP, subunit p29"/>
    <property type="match status" value="1"/>
</dbReference>
<dbReference type="SMART" id="SM00538">
    <property type="entry name" value="POP4"/>
    <property type="match status" value="1"/>
</dbReference>
<evidence type="ECO:0000256" key="5">
    <source>
        <dbReference type="ARBA" id="ARBA00022801"/>
    </source>
</evidence>
<dbReference type="Pfam" id="PF01868">
    <property type="entry name" value="RNase_P-MRP_p29"/>
    <property type="match status" value="1"/>
</dbReference>
<dbReference type="InterPro" id="IPR002730">
    <property type="entry name" value="Rpp29/RNP1"/>
</dbReference>
<evidence type="ECO:0000256" key="3">
    <source>
        <dbReference type="ARBA" id="ARBA00022722"/>
    </source>
</evidence>
<gene>
    <name evidence="6" type="primary">rnp1</name>
    <name evidence="8" type="ORF">GCM10009019_04440</name>
</gene>
<dbReference type="GO" id="GO:0005737">
    <property type="term" value="C:cytoplasm"/>
    <property type="evidence" value="ECO:0007669"/>
    <property type="project" value="UniProtKB-SubCell"/>
</dbReference>
<dbReference type="EC" id="3.1.26.5" evidence="6"/>
<comment type="subunit">
    <text evidence="6">Consists of a catalytic RNA component and at least 4-5 protein subunits.</text>
</comment>
<dbReference type="InterPro" id="IPR023538">
    <property type="entry name" value="RNP1"/>
</dbReference>
<dbReference type="GeneID" id="68572441"/>
<evidence type="ECO:0000256" key="2">
    <source>
        <dbReference type="ARBA" id="ARBA00022694"/>
    </source>
</evidence>
<dbReference type="EMBL" id="BAAADU010000002">
    <property type="protein sequence ID" value="GAA0645412.1"/>
    <property type="molecule type" value="Genomic_DNA"/>
</dbReference>
<evidence type="ECO:0000256" key="7">
    <source>
        <dbReference type="SAM" id="MobiDB-lite"/>
    </source>
</evidence>
<evidence type="ECO:0000313" key="8">
    <source>
        <dbReference type="EMBL" id="GAA0645412.1"/>
    </source>
</evidence>
<comment type="function">
    <text evidence="6">Part of ribonuclease P, a protein complex that generates mature tRNA molecules by cleaving their 5'-ends.</text>
</comment>
<dbReference type="Proteomes" id="UP001500194">
    <property type="component" value="Unassembled WGS sequence"/>
</dbReference>
<evidence type="ECO:0000256" key="6">
    <source>
        <dbReference type="HAMAP-Rule" id="MF_00754"/>
    </source>
</evidence>